<dbReference type="InterPro" id="IPR000801">
    <property type="entry name" value="Esterase-like"/>
</dbReference>
<feature type="signal peptide" evidence="2">
    <location>
        <begin position="1"/>
        <end position="24"/>
    </location>
</feature>
<dbReference type="STRING" id="1224164.B843_10900"/>
<reference evidence="3 4" key="1">
    <citation type="submission" date="2013-02" db="EMBL/GenBank/DDBJ databases">
        <title>The complete genome sequence of Corynebacterium vitaeruminis DSM 20294.</title>
        <authorList>
            <person name="Ruckert C."/>
            <person name="Albersmeier A."/>
            <person name="Kalinowski J."/>
        </authorList>
    </citation>
    <scope>NUCLEOTIDE SEQUENCE [LARGE SCALE GENOMIC DNA]</scope>
    <source>
        <strain evidence="4">ATCC 10234</strain>
    </source>
</reference>
<dbReference type="PATRIC" id="fig|1224164.3.peg.2195"/>
<evidence type="ECO:0000313" key="3">
    <source>
        <dbReference type="EMBL" id="AHI23560.1"/>
    </source>
</evidence>
<organism evidence="3 4">
    <name type="scientific">Corynebacterium vitaeruminis DSM 20294</name>
    <dbReference type="NCBI Taxonomy" id="1224164"/>
    <lineage>
        <taxon>Bacteria</taxon>
        <taxon>Bacillati</taxon>
        <taxon>Actinomycetota</taxon>
        <taxon>Actinomycetes</taxon>
        <taxon>Mycobacteriales</taxon>
        <taxon>Corynebacteriaceae</taxon>
        <taxon>Corynebacterium</taxon>
    </lineage>
</organism>
<proteinExistence type="predicted"/>
<accession>W5Y3W9</accession>
<dbReference type="RefSeq" id="WP_025253552.1">
    <property type="nucleotide sequence ID" value="NZ_CP004353.1"/>
</dbReference>
<keyword evidence="4" id="KW-1185">Reference proteome</keyword>
<protein>
    <submittedName>
        <fullName evidence="3">Esterase</fullName>
    </submittedName>
</protein>
<dbReference type="Pfam" id="PF00756">
    <property type="entry name" value="Esterase"/>
    <property type="match status" value="1"/>
</dbReference>
<keyword evidence="2" id="KW-0732">Signal</keyword>
<dbReference type="HOGENOM" id="CLU_026624_0_0_11"/>
<feature type="compositionally biased region" description="Polar residues" evidence="1">
    <location>
        <begin position="108"/>
        <end position="119"/>
    </location>
</feature>
<dbReference type="AlphaFoldDB" id="W5Y3W9"/>
<feature type="chain" id="PRO_5039441843" evidence="2">
    <location>
        <begin position="25"/>
        <end position="421"/>
    </location>
</feature>
<dbReference type="SUPFAM" id="SSF53474">
    <property type="entry name" value="alpha/beta-Hydrolases"/>
    <property type="match status" value="1"/>
</dbReference>
<gene>
    <name evidence="3" type="ORF">B843_10900</name>
</gene>
<dbReference type="Gene3D" id="3.40.50.1820">
    <property type="entry name" value="alpha/beta hydrolase"/>
    <property type="match status" value="1"/>
</dbReference>
<feature type="region of interest" description="Disordered" evidence="1">
    <location>
        <begin position="108"/>
        <end position="134"/>
    </location>
</feature>
<feature type="compositionally biased region" description="Low complexity" evidence="1">
    <location>
        <begin position="57"/>
        <end position="90"/>
    </location>
</feature>
<feature type="region of interest" description="Disordered" evidence="1">
    <location>
        <begin position="57"/>
        <end position="96"/>
    </location>
</feature>
<dbReference type="Proteomes" id="UP000019222">
    <property type="component" value="Chromosome"/>
</dbReference>
<dbReference type="PANTHER" id="PTHR48098">
    <property type="entry name" value="ENTEROCHELIN ESTERASE-RELATED"/>
    <property type="match status" value="1"/>
</dbReference>
<dbReference type="PANTHER" id="PTHR48098:SF1">
    <property type="entry name" value="DIACYLGLYCEROL ACYLTRANSFERASE_MYCOLYLTRANSFERASE AG85A"/>
    <property type="match status" value="1"/>
</dbReference>
<dbReference type="InterPro" id="IPR050583">
    <property type="entry name" value="Mycobacterial_A85_antigen"/>
</dbReference>
<name>W5Y3W9_9CORY</name>
<sequence>MTLRSRIALPLGACLLASSLAVPAASAQSANLPIGSAREGASSDAIDASSDFSASTLPDGSSISAGSSNSSDPWLSSIGGSSESTASSRGEGLGSSIDAYETSSRLSSRGLTEFSSGDSTGEDPGIDYGTSPKLLDTRHVEDNSYEIDVWSPANHTVITNLLILPAGGTDNPAPRPTLYLLSGADGGVGVNWRTASDYEDFFADKDVQVVTPIGGGSSLYMDWMREDLSMGAAQWQTYICEELPQVMDFEFHGNGRNAIAGISMSGGPALHMAGAYPGLFSAAASLSGYPANSGLLGRMFITNVVDGKGGSSINALGLFTDPSWEEIDPSAHLERLQNVPGFVGTGAGIPTLRDLTGDWAWWFFLEILSQVFSNYFTRQAESAGVQVERYYTVFGTHNYLNFERELRVGWERTLGPALGVA</sequence>
<evidence type="ECO:0000256" key="2">
    <source>
        <dbReference type="SAM" id="SignalP"/>
    </source>
</evidence>
<evidence type="ECO:0000256" key="1">
    <source>
        <dbReference type="SAM" id="MobiDB-lite"/>
    </source>
</evidence>
<dbReference type="eggNOG" id="COG0627">
    <property type="taxonomic scope" value="Bacteria"/>
</dbReference>
<dbReference type="InterPro" id="IPR029058">
    <property type="entry name" value="AB_hydrolase_fold"/>
</dbReference>
<dbReference type="KEGG" id="cvt:B843_10900"/>
<dbReference type="GO" id="GO:0016747">
    <property type="term" value="F:acyltransferase activity, transferring groups other than amino-acyl groups"/>
    <property type="evidence" value="ECO:0007669"/>
    <property type="project" value="TreeGrafter"/>
</dbReference>
<evidence type="ECO:0000313" key="4">
    <source>
        <dbReference type="Proteomes" id="UP000019222"/>
    </source>
</evidence>
<dbReference type="EMBL" id="CP004353">
    <property type="protein sequence ID" value="AHI23560.1"/>
    <property type="molecule type" value="Genomic_DNA"/>
</dbReference>